<dbReference type="STRING" id="105696.A0A1Y2LU88"/>
<protein>
    <submittedName>
        <fullName evidence="2">Uncharacterized protein</fullName>
    </submittedName>
</protein>
<evidence type="ECO:0000256" key="1">
    <source>
        <dbReference type="SAM" id="MobiDB-lite"/>
    </source>
</evidence>
<reference evidence="2 3" key="1">
    <citation type="journal article" date="2017" name="Genome Announc.">
        <title>Genome sequence of the saprophytic ascomycete Epicoccum nigrum ICMP 19927 strain isolated from New Zealand.</title>
        <authorList>
            <person name="Fokin M."/>
            <person name="Fleetwood D."/>
            <person name="Weir B.S."/>
            <person name="Villas-Boas S.G."/>
        </authorList>
    </citation>
    <scope>NUCLEOTIDE SEQUENCE [LARGE SCALE GENOMIC DNA]</scope>
    <source>
        <strain evidence="2 3">ICMP 19927</strain>
    </source>
</reference>
<dbReference type="OMA" id="EPLAHIC"/>
<feature type="compositionally biased region" description="Basic and acidic residues" evidence="1">
    <location>
        <begin position="239"/>
        <end position="252"/>
    </location>
</feature>
<evidence type="ECO:0000313" key="2">
    <source>
        <dbReference type="EMBL" id="OSS47370.1"/>
    </source>
</evidence>
<feature type="compositionally biased region" description="Acidic residues" evidence="1">
    <location>
        <begin position="253"/>
        <end position="266"/>
    </location>
</feature>
<keyword evidence="3" id="KW-1185">Reference proteome</keyword>
<feature type="region of interest" description="Disordered" evidence="1">
    <location>
        <begin position="225"/>
        <end position="276"/>
    </location>
</feature>
<dbReference type="EMBL" id="KZ107848">
    <property type="protein sequence ID" value="OSS47370.1"/>
    <property type="molecule type" value="Genomic_DNA"/>
</dbReference>
<dbReference type="InParanoid" id="A0A1Y2LU88"/>
<feature type="region of interest" description="Disordered" evidence="1">
    <location>
        <begin position="1"/>
        <end position="99"/>
    </location>
</feature>
<feature type="compositionally biased region" description="Polar residues" evidence="1">
    <location>
        <begin position="446"/>
        <end position="468"/>
    </location>
</feature>
<accession>A0A1Y2LU88</accession>
<evidence type="ECO:0000313" key="3">
    <source>
        <dbReference type="Proteomes" id="UP000193240"/>
    </source>
</evidence>
<dbReference type="Proteomes" id="UP000193240">
    <property type="component" value="Unassembled WGS sequence"/>
</dbReference>
<feature type="region of interest" description="Disordered" evidence="1">
    <location>
        <begin position="445"/>
        <end position="468"/>
    </location>
</feature>
<organism evidence="2 3">
    <name type="scientific">Epicoccum nigrum</name>
    <name type="common">Soil fungus</name>
    <name type="synonym">Epicoccum purpurascens</name>
    <dbReference type="NCBI Taxonomy" id="105696"/>
    <lineage>
        <taxon>Eukaryota</taxon>
        <taxon>Fungi</taxon>
        <taxon>Dikarya</taxon>
        <taxon>Ascomycota</taxon>
        <taxon>Pezizomycotina</taxon>
        <taxon>Dothideomycetes</taxon>
        <taxon>Pleosporomycetidae</taxon>
        <taxon>Pleosporales</taxon>
        <taxon>Pleosporineae</taxon>
        <taxon>Didymellaceae</taxon>
        <taxon>Epicoccum</taxon>
    </lineage>
</organism>
<sequence length="468" mass="53433">MSRNVHWRQHQSSNSTHSGRSADSDRSCDTAPTEYSDRRPSLAHSETCYARVEGRRDYFVSPADRSGSGSGSSSRYMQPPRTSVDTYASTSDEELDEEADDMPAYDVPQYHHEPLPTDAIPTTPHDFAALFPTSKRLSIRHDDATIDGNMNLRVDTQIEGRYHRKQNCTLYHLRMQDLRTRDFSLRRYCRESGREVCHSIRKYQKPPQEKRPVLQRASTALASLVHKSDSRPSTAAGLKRSDSGYESVRAHVEEDDDEDEEEDEEDSRPRSAGYFKGRALLPTNTLKLEFSNYAHMEVKRRGAKSQKRYAFEHWGSDYSWKRVVKKEHDQETVSYYLVRGDNEKEPLAHICPVRLTQAETREEAARGGWVPPSYLRITSDDILRSDSDIADVVVATGLMALVDDCIKRRFSSKQHAQLHIPLIRSASLKMNMEYIGPKRLIDEMFNRNSRGGSPGKQSSALRRTSIQA</sequence>
<feature type="compositionally biased region" description="Polar residues" evidence="1">
    <location>
        <begin position="80"/>
        <end position="90"/>
    </location>
</feature>
<gene>
    <name evidence="2" type="ORF">B5807_07530</name>
</gene>
<dbReference type="AlphaFoldDB" id="A0A1Y2LU88"/>
<feature type="compositionally biased region" description="Polar residues" evidence="1">
    <location>
        <begin position="10"/>
        <end position="19"/>
    </location>
</feature>
<name>A0A1Y2LU88_EPING</name>
<proteinExistence type="predicted"/>